<dbReference type="OrthoDB" id="3474880at2"/>
<organism evidence="2 3">
    <name type="scientific">Saccharopolyspora rhizosphaerae</name>
    <dbReference type="NCBI Taxonomy" id="2492662"/>
    <lineage>
        <taxon>Bacteria</taxon>
        <taxon>Bacillati</taxon>
        <taxon>Actinomycetota</taxon>
        <taxon>Actinomycetes</taxon>
        <taxon>Pseudonocardiales</taxon>
        <taxon>Pseudonocardiaceae</taxon>
        <taxon>Saccharopolyspora</taxon>
    </lineage>
</organism>
<dbReference type="EMBL" id="RSAA01000005">
    <property type="protein sequence ID" value="RRO18893.1"/>
    <property type="molecule type" value="Genomic_DNA"/>
</dbReference>
<sequence length="220" mass="23299">MSTTRMLICAPMRLEASALRSATRGAVSGQETMRTTGLDADSVTVRRTGYGPRRSARSAVRLLAADFDVLVVAGLAGGLAPEVRSGDVIVADELRGHREALRCHAADSLADALVRSGFPVRTGPIVTTDALVRGQRRDDLAATGALAVDMESAVLAQAAGHRPLAVVRVVVDTAQHPLLRPGTVRRAMSGLARLHAVGSCLRRWGRQIPPEVRATCEEVL</sequence>
<comment type="caution">
    <text evidence="2">The sequence shown here is derived from an EMBL/GenBank/DDBJ whole genome shotgun (WGS) entry which is preliminary data.</text>
</comment>
<dbReference type="GO" id="GO:0005829">
    <property type="term" value="C:cytosol"/>
    <property type="evidence" value="ECO:0007669"/>
    <property type="project" value="TreeGrafter"/>
</dbReference>
<dbReference type="RefSeq" id="WP_125089001.1">
    <property type="nucleotide sequence ID" value="NZ_RSAA01000005.1"/>
</dbReference>
<dbReference type="AlphaFoldDB" id="A0A3R8R5I8"/>
<accession>A0A3R8R5I8</accession>
<protein>
    <submittedName>
        <fullName evidence="2">1-hydroxy-2-methyl-2-butenyl 4-diphosphate reductase</fullName>
    </submittedName>
</protein>
<dbReference type="PANTHER" id="PTHR46832:SF1">
    <property type="entry name" value="5'-METHYLTHIOADENOSINE_S-ADENOSYLHOMOCYSTEINE NUCLEOSIDASE"/>
    <property type="match status" value="1"/>
</dbReference>
<feature type="domain" description="Nucleoside phosphorylase" evidence="1">
    <location>
        <begin position="17"/>
        <end position="176"/>
    </location>
</feature>
<dbReference type="PANTHER" id="PTHR46832">
    <property type="entry name" value="5'-METHYLTHIOADENOSINE/S-ADENOSYLHOMOCYSTEINE NUCLEOSIDASE"/>
    <property type="match status" value="1"/>
</dbReference>
<reference evidence="2 3" key="1">
    <citation type="submission" date="2018-11" db="EMBL/GenBank/DDBJ databases">
        <title>Saccharopolyspora rhizosphaerae sp. nov., an actinomycete isolated from rhizosphere soil in Thailand.</title>
        <authorList>
            <person name="Intra B."/>
            <person name="Euanorasetr J."/>
            <person name="Take A."/>
            <person name="Inahashi Y."/>
            <person name="Mori M."/>
            <person name="Panbangred W."/>
            <person name="Matsumoto A."/>
        </authorList>
    </citation>
    <scope>NUCLEOTIDE SEQUENCE [LARGE SCALE GENOMIC DNA]</scope>
    <source>
        <strain evidence="2 3">H219</strain>
    </source>
</reference>
<evidence type="ECO:0000313" key="2">
    <source>
        <dbReference type="EMBL" id="RRO18893.1"/>
    </source>
</evidence>
<evidence type="ECO:0000259" key="1">
    <source>
        <dbReference type="Pfam" id="PF01048"/>
    </source>
</evidence>
<dbReference type="InterPro" id="IPR035994">
    <property type="entry name" value="Nucleoside_phosphorylase_sf"/>
</dbReference>
<dbReference type="Proteomes" id="UP000274515">
    <property type="component" value="Unassembled WGS sequence"/>
</dbReference>
<keyword evidence="3" id="KW-1185">Reference proteome</keyword>
<dbReference type="InterPro" id="IPR000845">
    <property type="entry name" value="Nucleoside_phosphorylase_d"/>
</dbReference>
<dbReference type="Gene3D" id="3.40.50.1580">
    <property type="entry name" value="Nucleoside phosphorylase domain"/>
    <property type="match status" value="1"/>
</dbReference>
<dbReference type="Pfam" id="PF01048">
    <property type="entry name" value="PNP_UDP_1"/>
    <property type="match status" value="1"/>
</dbReference>
<gene>
    <name evidence="2" type="ORF">EIL87_05120</name>
</gene>
<dbReference type="GO" id="GO:0019284">
    <property type="term" value="P:L-methionine salvage from S-adenosylmethionine"/>
    <property type="evidence" value="ECO:0007669"/>
    <property type="project" value="TreeGrafter"/>
</dbReference>
<proteinExistence type="predicted"/>
<name>A0A3R8R5I8_9PSEU</name>
<dbReference type="GO" id="GO:0009116">
    <property type="term" value="P:nucleoside metabolic process"/>
    <property type="evidence" value="ECO:0007669"/>
    <property type="project" value="InterPro"/>
</dbReference>
<dbReference type="GO" id="GO:0008930">
    <property type="term" value="F:methylthioadenosine nucleosidase activity"/>
    <property type="evidence" value="ECO:0007669"/>
    <property type="project" value="TreeGrafter"/>
</dbReference>
<dbReference type="GO" id="GO:0008782">
    <property type="term" value="F:adenosylhomocysteine nucleosidase activity"/>
    <property type="evidence" value="ECO:0007669"/>
    <property type="project" value="TreeGrafter"/>
</dbReference>
<evidence type="ECO:0000313" key="3">
    <source>
        <dbReference type="Proteomes" id="UP000274515"/>
    </source>
</evidence>
<dbReference type="SUPFAM" id="SSF53167">
    <property type="entry name" value="Purine and uridine phosphorylases"/>
    <property type="match status" value="1"/>
</dbReference>